<dbReference type="AlphaFoldDB" id="A0A183FB66"/>
<reference evidence="4" key="2">
    <citation type="submission" date="2019-09" db="UniProtKB">
        <authorList>
            <consortium name="WormBaseParasite"/>
        </authorList>
    </citation>
    <scope>IDENTIFICATION</scope>
</reference>
<organism evidence="3 4">
    <name type="scientific">Heligmosomoides polygyrus</name>
    <name type="common">Parasitic roundworm</name>
    <dbReference type="NCBI Taxonomy" id="6339"/>
    <lineage>
        <taxon>Eukaryota</taxon>
        <taxon>Metazoa</taxon>
        <taxon>Ecdysozoa</taxon>
        <taxon>Nematoda</taxon>
        <taxon>Chromadorea</taxon>
        <taxon>Rhabditida</taxon>
        <taxon>Rhabditina</taxon>
        <taxon>Rhabditomorpha</taxon>
        <taxon>Strongyloidea</taxon>
        <taxon>Heligmosomidae</taxon>
        <taxon>Heligmosomoides</taxon>
    </lineage>
</organism>
<protein>
    <submittedName>
        <fullName evidence="4">7TM_GPCR_Srx domain-containing protein</fullName>
    </submittedName>
</protein>
<keyword evidence="1" id="KW-1133">Transmembrane helix</keyword>
<evidence type="ECO:0000313" key="2">
    <source>
        <dbReference type="EMBL" id="VDO34550.1"/>
    </source>
</evidence>
<dbReference type="EMBL" id="UZAH01008646">
    <property type="protein sequence ID" value="VDO34550.1"/>
    <property type="molecule type" value="Genomic_DNA"/>
</dbReference>
<keyword evidence="1" id="KW-0812">Transmembrane</keyword>
<feature type="transmembrane region" description="Helical" evidence="1">
    <location>
        <begin position="34"/>
        <end position="53"/>
    </location>
</feature>
<reference evidence="2 3" key="1">
    <citation type="submission" date="2018-11" db="EMBL/GenBank/DDBJ databases">
        <authorList>
            <consortium name="Pathogen Informatics"/>
        </authorList>
    </citation>
    <scope>NUCLEOTIDE SEQUENCE [LARGE SCALE GENOMIC DNA]</scope>
</reference>
<accession>A0A183FB66</accession>
<dbReference type="OrthoDB" id="5874313at2759"/>
<evidence type="ECO:0000313" key="3">
    <source>
        <dbReference type="Proteomes" id="UP000050761"/>
    </source>
</evidence>
<proteinExistence type="predicted"/>
<keyword evidence="3" id="KW-1185">Reference proteome</keyword>
<name>A0A183FB66_HELPZ</name>
<sequence>MSISTSKWYITSKMSEFIESLTWIVQGPDLSYCFTYLPFFIALGVAITCYFLLKTYFKTYGCSDKVRVLQSKLTTGLLLQVVSMNLSKHFLSTLFP</sequence>
<dbReference type="WBParaSite" id="HPBE_0000340801-mRNA-1">
    <property type="protein sequence ID" value="HPBE_0000340801-mRNA-1"/>
    <property type="gene ID" value="HPBE_0000340801"/>
</dbReference>
<accession>A0A3P7UHK7</accession>
<keyword evidence="1" id="KW-0472">Membrane</keyword>
<dbReference type="Proteomes" id="UP000050761">
    <property type="component" value="Unassembled WGS sequence"/>
</dbReference>
<gene>
    <name evidence="2" type="ORF">HPBE_LOCUS3408</name>
</gene>
<evidence type="ECO:0000313" key="4">
    <source>
        <dbReference type="WBParaSite" id="HPBE_0000340801-mRNA-1"/>
    </source>
</evidence>
<evidence type="ECO:0000256" key="1">
    <source>
        <dbReference type="SAM" id="Phobius"/>
    </source>
</evidence>